<evidence type="ECO:0000259" key="14">
    <source>
        <dbReference type="Pfam" id="PF08245"/>
    </source>
</evidence>
<keyword evidence="7 10" id="KW-0573">Peptidoglycan synthesis</keyword>
<comment type="catalytic activity">
    <reaction evidence="10 11">
        <text>D-alanyl-D-alanine + UDP-N-acetyl-alpha-D-muramoyl-L-alanyl-gamma-D-glutamyl-meso-2,6-diaminopimelate + ATP = UDP-N-acetyl-alpha-D-muramoyl-L-alanyl-gamma-D-glutamyl-meso-2,6-diaminopimeloyl-D-alanyl-D-alanine + ADP + phosphate + H(+)</text>
        <dbReference type="Rhea" id="RHEA:28374"/>
        <dbReference type="ChEBI" id="CHEBI:15378"/>
        <dbReference type="ChEBI" id="CHEBI:30616"/>
        <dbReference type="ChEBI" id="CHEBI:43474"/>
        <dbReference type="ChEBI" id="CHEBI:57822"/>
        <dbReference type="ChEBI" id="CHEBI:61386"/>
        <dbReference type="ChEBI" id="CHEBI:83905"/>
        <dbReference type="ChEBI" id="CHEBI:456216"/>
        <dbReference type="EC" id="6.3.2.10"/>
    </reaction>
</comment>
<dbReference type="HAMAP" id="MF_02019">
    <property type="entry name" value="MurF"/>
    <property type="match status" value="1"/>
</dbReference>
<dbReference type="Gene3D" id="3.40.1390.10">
    <property type="entry name" value="MurE/MurF, N-terminal domain"/>
    <property type="match status" value="1"/>
</dbReference>
<evidence type="ECO:0000256" key="9">
    <source>
        <dbReference type="ARBA" id="ARBA00023316"/>
    </source>
</evidence>
<dbReference type="InterPro" id="IPR035911">
    <property type="entry name" value="MurE/MurF_N"/>
</dbReference>
<dbReference type="GO" id="GO:0009252">
    <property type="term" value="P:peptidoglycan biosynthetic process"/>
    <property type="evidence" value="ECO:0007669"/>
    <property type="project" value="UniProtKB-UniRule"/>
</dbReference>
<evidence type="ECO:0000256" key="10">
    <source>
        <dbReference type="HAMAP-Rule" id="MF_02019"/>
    </source>
</evidence>
<dbReference type="InterPro" id="IPR005863">
    <property type="entry name" value="UDP-N-AcMur_synth"/>
</dbReference>
<dbReference type="InterPro" id="IPR004101">
    <property type="entry name" value="Mur_ligase_C"/>
</dbReference>
<keyword evidence="9 10" id="KW-0961">Cell wall biogenesis/degradation</keyword>
<evidence type="ECO:0000256" key="3">
    <source>
        <dbReference type="ARBA" id="ARBA00022618"/>
    </source>
</evidence>
<accession>A0A7C3YYL9</accession>
<evidence type="ECO:0000256" key="4">
    <source>
        <dbReference type="ARBA" id="ARBA00022741"/>
    </source>
</evidence>
<protein>
    <recommendedName>
        <fullName evidence="10 11">UDP-N-acetylmuramoyl-tripeptide--D-alanyl-D-alanine ligase</fullName>
        <ecNumber evidence="10 11">6.3.2.10</ecNumber>
    </recommendedName>
    <alternativeName>
        <fullName evidence="10">D-alanyl-D-alanine-adding enzyme</fullName>
    </alternativeName>
</protein>
<dbReference type="UniPathway" id="UPA00219"/>
<feature type="domain" description="Mur ligase C-terminal" evidence="13">
    <location>
        <begin position="327"/>
        <end position="454"/>
    </location>
</feature>
<evidence type="ECO:0000256" key="2">
    <source>
        <dbReference type="ARBA" id="ARBA00022598"/>
    </source>
</evidence>
<dbReference type="SUPFAM" id="SSF53623">
    <property type="entry name" value="MurD-like peptide ligases, catalytic domain"/>
    <property type="match status" value="1"/>
</dbReference>
<dbReference type="GO" id="GO:0005737">
    <property type="term" value="C:cytoplasm"/>
    <property type="evidence" value="ECO:0007669"/>
    <property type="project" value="UniProtKB-SubCell"/>
</dbReference>
<proteinExistence type="inferred from homology"/>
<dbReference type="NCBIfam" id="TIGR01143">
    <property type="entry name" value="murF"/>
    <property type="match status" value="1"/>
</dbReference>
<dbReference type="InterPro" id="IPR036565">
    <property type="entry name" value="Mur-like_cat_sf"/>
</dbReference>
<dbReference type="GO" id="GO:0047480">
    <property type="term" value="F:UDP-N-acetylmuramoyl-tripeptide-D-alanyl-D-alanine ligase activity"/>
    <property type="evidence" value="ECO:0007669"/>
    <property type="project" value="UniProtKB-UniRule"/>
</dbReference>
<dbReference type="InterPro" id="IPR013221">
    <property type="entry name" value="Mur_ligase_cen"/>
</dbReference>
<dbReference type="AlphaFoldDB" id="A0A7C3YYL9"/>
<evidence type="ECO:0000256" key="8">
    <source>
        <dbReference type="ARBA" id="ARBA00023306"/>
    </source>
</evidence>
<dbReference type="Gene3D" id="3.90.190.20">
    <property type="entry name" value="Mur ligase, C-terminal domain"/>
    <property type="match status" value="1"/>
</dbReference>
<reference evidence="15" key="1">
    <citation type="journal article" date="2020" name="mSystems">
        <title>Genome- and Community-Level Interaction Insights into Carbon Utilization and Element Cycling Functions of Hydrothermarchaeota in Hydrothermal Sediment.</title>
        <authorList>
            <person name="Zhou Z."/>
            <person name="Liu Y."/>
            <person name="Xu W."/>
            <person name="Pan J."/>
            <person name="Luo Z.H."/>
            <person name="Li M."/>
        </authorList>
    </citation>
    <scope>NUCLEOTIDE SEQUENCE [LARGE SCALE GENOMIC DNA]</scope>
    <source>
        <strain evidence="15">SpSt-897</strain>
    </source>
</reference>
<dbReference type="PANTHER" id="PTHR43024">
    <property type="entry name" value="UDP-N-ACETYLMURAMOYL-TRIPEPTIDE--D-ALANYL-D-ALANINE LIGASE"/>
    <property type="match status" value="1"/>
</dbReference>
<dbReference type="SUPFAM" id="SSF53244">
    <property type="entry name" value="MurD-like peptide ligases, peptide-binding domain"/>
    <property type="match status" value="1"/>
</dbReference>
<dbReference type="GO" id="GO:0071555">
    <property type="term" value="P:cell wall organization"/>
    <property type="evidence" value="ECO:0007669"/>
    <property type="project" value="UniProtKB-KW"/>
</dbReference>
<dbReference type="GO" id="GO:0051301">
    <property type="term" value="P:cell division"/>
    <property type="evidence" value="ECO:0007669"/>
    <property type="project" value="UniProtKB-KW"/>
</dbReference>
<dbReference type="InterPro" id="IPR000713">
    <property type="entry name" value="Mur_ligase_N"/>
</dbReference>
<comment type="pathway">
    <text evidence="10 11">Cell wall biogenesis; peptidoglycan biosynthesis.</text>
</comment>
<feature type="binding site" evidence="10">
    <location>
        <begin position="120"/>
        <end position="126"/>
    </location>
    <ligand>
        <name>ATP</name>
        <dbReference type="ChEBI" id="CHEBI:30616"/>
    </ligand>
</feature>
<evidence type="ECO:0000256" key="1">
    <source>
        <dbReference type="ARBA" id="ARBA00022490"/>
    </source>
</evidence>
<keyword evidence="5 10" id="KW-0067">ATP-binding</keyword>
<gene>
    <name evidence="10" type="primary">murF</name>
    <name evidence="15" type="ORF">ENW96_07210</name>
</gene>
<evidence type="ECO:0000256" key="11">
    <source>
        <dbReference type="RuleBase" id="RU004136"/>
    </source>
</evidence>
<evidence type="ECO:0000256" key="7">
    <source>
        <dbReference type="ARBA" id="ARBA00022984"/>
    </source>
</evidence>
<keyword evidence="6 10" id="KW-0133">Cell shape</keyword>
<dbReference type="PANTHER" id="PTHR43024:SF1">
    <property type="entry name" value="UDP-N-ACETYLMURAMOYL-TRIPEPTIDE--D-ALANYL-D-ALANINE LIGASE"/>
    <property type="match status" value="1"/>
</dbReference>
<keyword evidence="4 10" id="KW-0547">Nucleotide-binding</keyword>
<dbReference type="Gene3D" id="3.40.1190.10">
    <property type="entry name" value="Mur-like, catalytic domain"/>
    <property type="match status" value="1"/>
</dbReference>
<dbReference type="EMBL" id="DTMF01000178">
    <property type="protein sequence ID" value="HGF34164.1"/>
    <property type="molecule type" value="Genomic_DNA"/>
</dbReference>
<keyword evidence="8 10" id="KW-0131">Cell cycle</keyword>
<dbReference type="InterPro" id="IPR051046">
    <property type="entry name" value="MurCDEF_CellWall_CoF430Synth"/>
</dbReference>
<feature type="domain" description="Mur ligase central" evidence="14">
    <location>
        <begin position="118"/>
        <end position="304"/>
    </location>
</feature>
<dbReference type="EC" id="6.3.2.10" evidence="10 11"/>
<dbReference type="InterPro" id="IPR036615">
    <property type="entry name" value="Mur_ligase_C_dom_sf"/>
</dbReference>
<comment type="caution">
    <text evidence="15">The sequence shown here is derived from an EMBL/GenBank/DDBJ whole genome shotgun (WGS) entry which is preliminary data.</text>
</comment>
<dbReference type="Pfam" id="PF08245">
    <property type="entry name" value="Mur_ligase_M"/>
    <property type="match status" value="1"/>
</dbReference>
<keyword evidence="3 10" id="KW-0132">Cell division</keyword>
<evidence type="ECO:0000256" key="6">
    <source>
        <dbReference type="ARBA" id="ARBA00022960"/>
    </source>
</evidence>
<name>A0A7C3YYL9_9BACT</name>
<dbReference type="GO" id="GO:0005524">
    <property type="term" value="F:ATP binding"/>
    <property type="evidence" value="ECO:0007669"/>
    <property type="project" value="UniProtKB-UniRule"/>
</dbReference>
<comment type="similarity">
    <text evidence="10">Belongs to the MurCDEF family. MurF subfamily.</text>
</comment>
<keyword evidence="2 10" id="KW-0436">Ligase</keyword>
<evidence type="ECO:0000259" key="13">
    <source>
        <dbReference type="Pfam" id="PF02875"/>
    </source>
</evidence>
<evidence type="ECO:0000259" key="12">
    <source>
        <dbReference type="Pfam" id="PF01225"/>
    </source>
</evidence>
<sequence length="469" mass="50128">MPATFSAAEVMAATRGFLVQGRQGAVFVGVSTDSRTCQAGELFVPLRGERHDGHDHLPQALIRGVRGVIVEDRVWQRRDFRAALPPEVTAVAVGDTLQALGDLARSWRRRFTIPLVSITGSCGKTTAKEMTALVLSRFFRTLKNELNLNNLIGLPQTLLQLDGTYQAAVLEMGMNRFGEIRRLTQISQPTVGVLLNVYPAHTEGVGCVEGVARAKGELIQALSPQATLVYNADDPRVACQAAGFRGRRLGFGFGSGADLRALDRQSRGVHGQVIQVSWQGKSWPLTLQVPGEHQAMNALAAAAVTLALGLPLVEATAALAAFTAIQRRSQVQDLPSGVHLLNDCYNANPGSMATALCTLTELKGTARAAAALGDMLELGAGAVAAHRELGRQAARSGLDFLVVYGNHRDEVAAGAQESGLSAPRLHPVATKEEAAQLLKDFLKPGDWLLVKGSRSMRMETIIELLQKGG</sequence>
<evidence type="ECO:0000256" key="5">
    <source>
        <dbReference type="ARBA" id="ARBA00022840"/>
    </source>
</evidence>
<dbReference type="SUPFAM" id="SSF63418">
    <property type="entry name" value="MurE/MurF N-terminal domain"/>
    <property type="match status" value="1"/>
</dbReference>
<dbReference type="Pfam" id="PF02875">
    <property type="entry name" value="Mur_ligase_C"/>
    <property type="match status" value="1"/>
</dbReference>
<comment type="subcellular location">
    <subcellularLocation>
        <location evidence="10 11">Cytoplasm</location>
    </subcellularLocation>
</comment>
<organism evidence="15">
    <name type="scientific">Desulfobacca acetoxidans</name>
    <dbReference type="NCBI Taxonomy" id="60893"/>
    <lineage>
        <taxon>Bacteria</taxon>
        <taxon>Pseudomonadati</taxon>
        <taxon>Thermodesulfobacteriota</taxon>
        <taxon>Desulfobaccia</taxon>
        <taxon>Desulfobaccales</taxon>
        <taxon>Desulfobaccaceae</taxon>
        <taxon>Desulfobacca</taxon>
    </lineage>
</organism>
<comment type="function">
    <text evidence="10 11">Involved in cell wall formation. Catalyzes the final step in the synthesis of UDP-N-acetylmuramoyl-pentapeptide, the precursor of murein.</text>
</comment>
<feature type="domain" description="Mur ligase N-terminal catalytic" evidence="12">
    <location>
        <begin position="29"/>
        <end position="107"/>
    </location>
</feature>
<dbReference type="GO" id="GO:0008360">
    <property type="term" value="P:regulation of cell shape"/>
    <property type="evidence" value="ECO:0007669"/>
    <property type="project" value="UniProtKB-KW"/>
</dbReference>
<evidence type="ECO:0000313" key="15">
    <source>
        <dbReference type="EMBL" id="HGF34164.1"/>
    </source>
</evidence>
<keyword evidence="1 10" id="KW-0963">Cytoplasm</keyword>
<dbReference type="Pfam" id="PF01225">
    <property type="entry name" value="Mur_ligase"/>
    <property type="match status" value="1"/>
</dbReference>